<dbReference type="InterPro" id="IPR015813">
    <property type="entry name" value="Pyrv/PenolPyrv_kinase-like_dom"/>
</dbReference>
<evidence type="ECO:0000256" key="1">
    <source>
        <dbReference type="ARBA" id="ARBA00005568"/>
    </source>
</evidence>
<evidence type="ECO:0000256" key="3">
    <source>
        <dbReference type="ARBA" id="ARBA00023239"/>
    </source>
</evidence>
<evidence type="ECO:0000256" key="2">
    <source>
        <dbReference type="ARBA" id="ARBA00022723"/>
    </source>
</evidence>
<keyword evidence="2" id="KW-0479">Metal-binding</keyword>
<dbReference type="PANTHER" id="PTHR30502:SF0">
    <property type="entry name" value="PHOSPHOENOLPYRUVATE CARBOXYLASE FAMILY PROTEIN"/>
    <property type="match status" value="1"/>
</dbReference>
<keyword evidence="6" id="KW-1185">Reference proteome</keyword>
<dbReference type="GO" id="GO:0046872">
    <property type="term" value="F:metal ion binding"/>
    <property type="evidence" value="ECO:0007669"/>
    <property type="project" value="UniProtKB-KW"/>
</dbReference>
<comment type="similarity">
    <text evidence="1">Belongs to the HpcH/HpaI aldolase family.</text>
</comment>
<feature type="domain" description="HpcH/HpaI aldolase/citrate lyase" evidence="4">
    <location>
        <begin position="13"/>
        <end position="232"/>
    </location>
</feature>
<keyword evidence="3" id="KW-0456">Lyase</keyword>
<dbReference type="PANTHER" id="PTHR30502">
    <property type="entry name" value="2-KETO-3-DEOXY-L-RHAMNONATE ALDOLASE"/>
    <property type="match status" value="1"/>
</dbReference>
<evidence type="ECO:0000313" key="6">
    <source>
        <dbReference type="Proteomes" id="UP000271925"/>
    </source>
</evidence>
<protein>
    <submittedName>
        <fullName evidence="5">2-dehydro-3-deoxyglucarate aldolase</fullName>
    </submittedName>
</protein>
<reference evidence="5 6" key="1">
    <citation type="submission" date="2018-11" db="EMBL/GenBank/DDBJ databases">
        <authorList>
            <person name="Zhou Z."/>
            <person name="Wang G."/>
        </authorList>
    </citation>
    <scope>NUCLEOTIDE SEQUENCE [LARGE SCALE GENOMIC DNA]</scope>
    <source>
        <strain evidence="5 6">KCTC52004</strain>
    </source>
</reference>
<proteinExistence type="inferred from homology"/>
<name>A0A3P1BPQ3_9BACT</name>
<gene>
    <name evidence="5" type="ORF">EHT25_18840</name>
</gene>
<dbReference type="InterPro" id="IPR005000">
    <property type="entry name" value="Aldolase/citrate-lyase_domain"/>
</dbReference>
<dbReference type="InterPro" id="IPR040442">
    <property type="entry name" value="Pyrv_kinase-like_dom_sf"/>
</dbReference>
<organism evidence="5 6">
    <name type="scientific">Larkinella rosea</name>
    <dbReference type="NCBI Taxonomy" id="2025312"/>
    <lineage>
        <taxon>Bacteria</taxon>
        <taxon>Pseudomonadati</taxon>
        <taxon>Bacteroidota</taxon>
        <taxon>Cytophagia</taxon>
        <taxon>Cytophagales</taxon>
        <taxon>Spirosomataceae</taxon>
        <taxon>Larkinella</taxon>
    </lineage>
</organism>
<dbReference type="GO" id="GO:0016832">
    <property type="term" value="F:aldehyde-lyase activity"/>
    <property type="evidence" value="ECO:0007669"/>
    <property type="project" value="TreeGrafter"/>
</dbReference>
<dbReference type="Gene3D" id="3.20.20.60">
    <property type="entry name" value="Phosphoenolpyruvate-binding domains"/>
    <property type="match status" value="1"/>
</dbReference>
<dbReference type="SUPFAM" id="SSF51621">
    <property type="entry name" value="Phosphoenolpyruvate/pyruvate domain"/>
    <property type="match status" value="1"/>
</dbReference>
<dbReference type="EMBL" id="RQJO01000009">
    <property type="protein sequence ID" value="RRB02514.1"/>
    <property type="molecule type" value="Genomic_DNA"/>
</dbReference>
<dbReference type="Pfam" id="PF03328">
    <property type="entry name" value="HpcH_HpaI"/>
    <property type="match status" value="1"/>
</dbReference>
<sequence length="242" mass="26080">MKQQPDSRQLGTGTWLSIGSPVIAELAAACGFDWLLFDLEHGCLTESGLLANLQAAKREGVRLIVRVGSMDSALIARVLDWGASGIMLPHVSTAEQARECVKAMNYPPIGTRGYSSSARSFSYGLHVQQNTLQQPLFIPQIENEEGVLKAESIAAVDGVDILFVGPADLKLDLSIRRPTPPISYETALQQVSLAAKNQQKQAGILVRNRDDLPALKHWGYSCLAIGSDLGMIRDGLLAATIS</sequence>
<comment type="caution">
    <text evidence="5">The sequence shown here is derived from an EMBL/GenBank/DDBJ whole genome shotgun (WGS) entry which is preliminary data.</text>
</comment>
<evidence type="ECO:0000259" key="4">
    <source>
        <dbReference type="Pfam" id="PF03328"/>
    </source>
</evidence>
<dbReference type="OrthoDB" id="86160at2"/>
<dbReference type="AlphaFoldDB" id="A0A3P1BPQ3"/>
<dbReference type="Proteomes" id="UP000271925">
    <property type="component" value="Unassembled WGS sequence"/>
</dbReference>
<dbReference type="InterPro" id="IPR050251">
    <property type="entry name" value="HpcH-HpaI_aldolase"/>
</dbReference>
<evidence type="ECO:0000313" key="5">
    <source>
        <dbReference type="EMBL" id="RRB02514.1"/>
    </source>
</evidence>
<accession>A0A3P1BPQ3</accession>
<dbReference type="RefSeq" id="WP_124876678.1">
    <property type="nucleotide sequence ID" value="NZ_RQJO01000009.1"/>
</dbReference>
<dbReference type="GO" id="GO:0005737">
    <property type="term" value="C:cytoplasm"/>
    <property type="evidence" value="ECO:0007669"/>
    <property type="project" value="TreeGrafter"/>
</dbReference>